<dbReference type="AlphaFoldDB" id="A0AAE3H733"/>
<gene>
    <name evidence="1" type="ORF">EGI31_24715</name>
</gene>
<reference evidence="1 2" key="1">
    <citation type="submission" date="2018-11" db="EMBL/GenBank/DDBJ databases">
        <title>Novel bacteria species description.</title>
        <authorList>
            <person name="Han J.-H."/>
        </authorList>
    </citation>
    <scope>NUCLEOTIDE SEQUENCE [LARGE SCALE GENOMIC DNA]</scope>
    <source>
        <strain evidence="1 2">KCTC23259</strain>
    </source>
</reference>
<evidence type="ECO:0000313" key="2">
    <source>
        <dbReference type="Proteomes" id="UP001204144"/>
    </source>
</evidence>
<evidence type="ECO:0008006" key="3">
    <source>
        <dbReference type="Google" id="ProtNLM"/>
    </source>
</evidence>
<name>A0AAE3H733_9BACT</name>
<organism evidence="1 2">
    <name type="scientific">Lacihabitans soyangensis</name>
    <dbReference type="NCBI Taxonomy" id="869394"/>
    <lineage>
        <taxon>Bacteria</taxon>
        <taxon>Pseudomonadati</taxon>
        <taxon>Bacteroidota</taxon>
        <taxon>Cytophagia</taxon>
        <taxon>Cytophagales</taxon>
        <taxon>Leadbetterellaceae</taxon>
        <taxon>Lacihabitans</taxon>
    </lineage>
</organism>
<comment type="caution">
    <text evidence="1">The sequence shown here is derived from an EMBL/GenBank/DDBJ whole genome shotgun (WGS) entry which is preliminary data.</text>
</comment>
<dbReference type="Gene3D" id="3.30.2310.20">
    <property type="entry name" value="RelE-like"/>
    <property type="match status" value="1"/>
</dbReference>
<sequence>MNYKIVPTKDFQKDFKELYKKYKSLKLDILNLAKLIRENPSLGTPLGKNFFKIRMAIGSKSGGKSGGARVITCVKILKETVFLVSIYDKSESDYIPDEELNRRLEGLN</sequence>
<dbReference type="InterPro" id="IPR035093">
    <property type="entry name" value="RelE/ParE_toxin_dom_sf"/>
</dbReference>
<dbReference type="EMBL" id="RJUF01000195">
    <property type="protein sequence ID" value="MCP9766153.1"/>
    <property type="molecule type" value="Genomic_DNA"/>
</dbReference>
<keyword evidence="2" id="KW-1185">Reference proteome</keyword>
<dbReference type="RefSeq" id="WP_255039861.1">
    <property type="nucleotide sequence ID" value="NZ_RJUF01000195.1"/>
</dbReference>
<proteinExistence type="predicted"/>
<dbReference type="Proteomes" id="UP001204144">
    <property type="component" value="Unassembled WGS sequence"/>
</dbReference>
<evidence type="ECO:0000313" key="1">
    <source>
        <dbReference type="EMBL" id="MCP9766153.1"/>
    </source>
</evidence>
<protein>
    <recommendedName>
        <fullName evidence="3">Addiction module toxin RelE</fullName>
    </recommendedName>
</protein>
<accession>A0AAE3H733</accession>